<dbReference type="Pfam" id="PF12760">
    <property type="entry name" value="Zn_ribbon_IS1595"/>
    <property type="match status" value="1"/>
</dbReference>
<dbReference type="InterPro" id="IPR053164">
    <property type="entry name" value="IS1016-like_transposase"/>
</dbReference>
<dbReference type="InterPro" id="IPR024442">
    <property type="entry name" value="Transposase_Zn_ribbon"/>
</dbReference>
<dbReference type="PANTHER" id="PTHR47163">
    <property type="entry name" value="DDE_TNP_IS1595 DOMAIN-CONTAINING PROTEIN"/>
    <property type="match status" value="1"/>
</dbReference>
<dbReference type="SMART" id="SM01126">
    <property type="entry name" value="DDE_Tnp_IS1595"/>
    <property type="match status" value="1"/>
</dbReference>
<dbReference type="NCBIfam" id="NF033547">
    <property type="entry name" value="transpos_IS1595"/>
    <property type="match status" value="1"/>
</dbReference>
<dbReference type="PATRIC" id="fig|69.6.peg.1438"/>
<accession>A0A0S2DES7</accession>
<dbReference type="OrthoDB" id="271821at2"/>
<protein>
    <submittedName>
        <fullName evidence="1">Transposase</fullName>
    </submittedName>
</protein>
<dbReference type="AlphaFoldDB" id="A0A0S2DES7"/>
<reference evidence="1 2" key="1">
    <citation type="submission" date="2015-11" db="EMBL/GenBank/DDBJ databases">
        <title>Genome sequences of Lysobacter enzymogenes strain C3 and Lysobacter antibioticus ATCC 29479.</title>
        <authorList>
            <person name="Kobayashi D.Y."/>
        </authorList>
    </citation>
    <scope>NUCLEOTIDE SEQUENCE [LARGE SCALE GENOMIC DNA]</scope>
    <source>
        <strain evidence="1 2">C3</strain>
    </source>
</reference>
<evidence type="ECO:0000313" key="2">
    <source>
        <dbReference type="Proteomes" id="UP000061569"/>
    </source>
</evidence>
<dbReference type="KEGG" id="lez:GLE_1458"/>
<gene>
    <name evidence="1" type="ORF">GLE_1458</name>
</gene>
<dbReference type="STRING" id="69.GLE_1458"/>
<dbReference type="PANTHER" id="PTHR47163:SF2">
    <property type="entry name" value="SI:DKEY-17M8.2"/>
    <property type="match status" value="1"/>
</dbReference>
<proteinExistence type="predicted"/>
<dbReference type="InterPro" id="IPR024445">
    <property type="entry name" value="Tnp_ISXO2-like"/>
</dbReference>
<evidence type="ECO:0000313" key="1">
    <source>
        <dbReference type="EMBL" id="ALN56815.1"/>
    </source>
</evidence>
<dbReference type="Proteomes" id="UP000061569">
    <property type="component" value="Chromosome"/>
</dbReference>
<dbReference type="EMBL" id="CP013140">
    <property type="protein sequence ID" value="ALN56815.1"/>
    <property type="molecule type" value="Genomic_DNA"/>
</dbReference>
<dbReference type="Pfam" id="PF12762">
    <property type="entry name" value="DDE_Tnp_IS1595"/>
    <property type="match status" value="1"/>
</dbReference>
<organism evidence="1 2">
    <name type="scientific">Lysobacter enzymogenes</name>
    <dbReference type="NCBI Taxonomy" id="69"/>
    <lineage>
        <taxon>Bacteria</taxon>
        <taxon>Pseudomonadati</taxon>
        <taxon>Pseudomonadota</taxon>
        <taxon>Gammaproteobacteria</taxon>
        <taxon>Lysobacterales</taxon>
        <taxon>Lysobacteraceae</taxon>
        <taxon>Lysobacter</taxon>
    </lineage>
</organism>
<sequence length="371" mass="42443">MAQHFLRSSAYRDFNVSGIYAMTDEQVHDLFVQLRWNSTTHQACPWCGVWDQHYPRPIRRQWRCKSCGRDFSVTTCTVFANHKKPLRTLLLAAFYFVTSAKGIAGLGLSRTVNYSSKGAHALLGKFREALIRTQDQTPLTGIVEIDGGYFGGKPRRPNRRGRRNHQAIADRIAGRPTKHRSYAIGMTKINQEKRKNKRVVMVLRQRGEKGQGAVRTITVVARSENEADVRKLVDRYVAPDAVIMSDENPAYSLLSATHEHHAVAHSKEYVRVDGVHENQAESFYTRLRRWEYGVGHGVHRIYLADYAAEMAWREDFRRQSIRQQLEALLLRALGLGVSRWWCGYYQGKRRGSEILMNQGIPPSSVSRDSAQ</sequence>
<name>A0A0S2DES7_LYSEN</name>